<dbReference type="EMBL" id="APAU02000179">
    <property type="protein sequence ID" value="EUB55182.1"/>
    <property type="molecule type" value="Genomic_DNA"/>
</dbReference>
<dbReference type="Proteomes" id="UP000019149">
    <property type="component" value="Unassembled WGS sequence"/>
</dbReference>
<gene>
    <name evidence="1" type="ORF">EGR_09964</name>
</gene>
<proteinExistence type="predicted"/>
<reference evidence="1 2" key="1">
    <citation type="journal article" date="2013" name="Nat. Genet.">
        <title>The genome of the hydatid tapeworm Echinococcus granulosus.</title>
        <authorList>
            <person name="Zheng H."/>
            <person name="Zhang W."/>
            <person name="Zhang L."/>
            <person name="Zhang Z."/>
            <person name="Li J."/>
            <person name="Lu G."/>
            <person name="Zhu Y."/>
            <person name="Wang Y."/>
            <person name="Huang Y."/>
            <person name="Liu J."/>
            <person name="Kang H."/>
            <person name="Chen J."/>
            <person name="Wang L."/>
            <person name="Chen A."/>
            <person name="Yu S."/>
            <person name="Gao Z."/>
            <person name="Jin L."/>
            <person name="Gu W."/>
            <person name="Wang Z."/>
            <person name="Zhao L."/>
            <person name="Shi B."/>
            <person name="Wen H."/>
            <person name="Lin R."/>
            <person name="Jones M.K."/>
            <person name="Brejova B."/>
            <person name="Vinar T."/>
            <person name="Zhao G."/>
            <person name="McManus D.P."/>
            <person name="Chen Z."/>
            <person name="Zhou Y."/>
            <person name="Wang S."/>
        </authorList>
    </citation>
    <scope>NUCLEOTIDE SEQUENCE [LARGE SCALE GENOMIC DNA]</scope>
</reference>
<name>W6U9K9_ECHGR</name>
<sequence>MEAPEELGGREKLTAAFPSVAPDLSVAKNYQSISGTSVKVGLQIYQIRQYLSPSQSPNHPFGRLRSGRRKESVYYFG</sequence>
<dbReference type="KEGG" id="egl:EGR_09964"/>
<comment type="caution">
    <text evidence="1">The sequence shown here is derived from an EMBL/GenBank/DDBJ whole genome shotgun (WGS) entry which is preliminary data.</text>
</comment>
<keyword evidence="2" id="KW-1185">Reference proteome</keyword>
<dbReference type="CTD" id="36345679"/>
<organism evidence="1 2">
    <name type="scientific">Echinococcus granulosus</name>
    <name type="common">Hydatid tapeworm</name>
    <dbReference type="NCBI Taxonomy" id="6210"/>
    <lineage>
        <taxon>Eukaryota</taxon>
        <taxon>Metazoa</taxon>
        <taxon>Spiralia</taxon>
        <taxon>Lophotrochozoa</taxon>
        <taxon>Platyhelminthes</taxon>
        <taxon>Cestoda</taxon>
        <taxon>Eucestoda</taxon>
        <taxon>Cyclophyllidea</taxon>
        <taxon>Taeniidae</taxon>
        <taxon>Echinococcus</taxon>
        <taxon>Echinococcus granulosus group</taxon>
    </lineage>
</organism>
<evidence type="ECO:0000313" key="1">
    <source>
        <dbReference type="EMBL" id="EUB55182.1"/>
    </source>
</evidence>
<dbReference type="RefSeq" id="XP_024346378.1">
    <property type="nucleotide sequence ID" value="XM_024499213.1"/>
</dbReference>
<evidence type="ECO:0000313" key="2">
    <source>
        <dbReference type="Proteomes" id="UP000019149"/>
    </source>
</evidence>
<protein>
    <submittedName>
        <fullName evidence="1">Uncharacterized protein</fullName>
    </submittedName>
</protein>
<dbReference type="AlphaFoldDB" id="W6U9K9"/>
<accession>W6U9K9</accession>
<dbReference type="GeneID" id="36345679"/>